<keyword evidence="4" id="KW-1185">Reference proteome</keyword>
<keyword evidence="1" id="KW-0175">Coiled coil</keyword>
<accession>A0A8B6C894</accession>
<dbReference type="EMBL" id="UYJE01001394">
    <property type="protein sequence ID" value="VDI01794.1"/>
    <property type="molecule type" value="Genomic_DNA"/>
</dbReference>
<feature type="coiled-coil region" evidence="1">
    <location>
        <begin position="16"/>
        <end position="57"/>
    </location>
</feature>
<feature type="coiled-coil region" evidence="1">
    <location>
        <begin position="313"/>
        <end position="357"/>
    </location>
</feature>
<proteinExistence type="predicted"/>
<gene>
    <name evidence="3" type="ORF">MGAL_10B032188</name>
</gene>
<comment type="caution">
    <text evidence="3">The sequence shown here is derived from an EMBL/GenBank/DDBJ whole genome shotgun (WGS) entry which is preliminary data.</text>
</comment>
<name>A0A8B6C894_MYTGA</name>
<protein>
    <submittedName>
        <fullName evidence="3">Uncharacterized protein</fullName>
    </submittedName>
</protein>
<sequence length="362" mass="42826">DRDKIEEQHTKLGNDKVTIEQKLSLSEKNYKELQDTYNKLLKNFEELQSKLKEVELGNLSESMNMSRSRLEHPDKTTDKIVRLVTENSKMKERNIKDSKMIDLQKSSIQRLEEQLEKRDRQSDIYEKMKSAEEDKRKAEEEADKYYDQYQKEEVKVSALHEKVQQKDKEIKQLQQNVESMVAKGFVKKDEKSGDEFRILKKKFTEVYNELQDTKKKVASLEREIGDKKLNIILLESSLKETEEKCNKKIKAYEESYEMLEDHKRSLKNQIRNLEGQINQPDDTIVNFQQSKKDSSLPLGKASSAGGAVDHFTNILLQEENRKLKQEKSKYEKKTEKLQHELQRLQKEKKENEHLEEKVAQLR</sequence>
<feature type="non-terminal residue" evidence="3">
    <location>
        <position position="1"/>
    </location>
</feature>
<evidence type="ECO:0000256" key="2">
    <source>
        <dbReference type="SAM" id="MobiDB-lite"/>
    </source>
</evidence>
<dbReference type="AlphaFoldDB" id="A0A8B6C894"/>
<dbReference type="OrthoDB" id="6114041at2759"/>
<dbReference type="Proteomes" id="UP000596742">
    <property type="component" value="Unassembled WGS sequence"/>
</dbReference>
<evidence type="ECO:0000256" key="1">
    <source>
        <dbReference type="SAM" id="Coils"/>
    </source>
</evidence>
<evidence type="ECO:0000313" key="3">
    <source>
        <dbReference type="EMBL" id="VDI01794.1"/>
    </source>
</evidence>
<reference evidence="3" key="1">
    <citation type="submission" date="2018-11" db="EMBL/GenBank/DDBJ databases">
        <authorList>
            <person name="Alioto T."/>
            <person name="Alioto T."/>
        </authorList>
    </citation>
    <scope>NUCLEOTIDE SEQUENCE</scope>
</reference>
<evidence type="ECO:0000313" key="4">
    <source>
        <dbReference type="Proteomes" id="UP000596742"/>
    </source>
</evidence>
<feature type="region of interest" description="Disordered" evidence="2">
    <location>
        <begin position="113"/>
        <end position="137"/>
    </location>
</feature>
<organism evidence="3 4">
    <name type="scientific">Mytilus galloprovincialis</name>
    <name type="common">Mediterranean mussel</name>
    <dbReference type="NCBI Taxonomy" id="29158"/>
    <lineage>
        <taxon>Eukaryota</taxon>
        <taxon>Metazoa</taxon>
        <taxon>Spiralia</taxon>
        <taxon>Lophotrochozoa</taxon>
        <taxon>Mollusca</taxon>
        <taxon>Bivalvia</taxon>
        <taxon>Autobranchia</taxon>
        <taxon>Pteriomorphia</taxon>
        <taxon>Mytilida</taxon>
        <taxon>Mytiloidea</taxon>
        <taxon>Mytilidae</taxon>
        <taxon>Mytilinae</taxon>
        <taxon>Mytilus</taxon>
    </lineage>
</organism>